<evidence type="ECO:0000313" key="1">
    <source>
        <dbReference type="EMBL" id="RQO89988.1"/>
    </source>
</evidence>
<dbReference type="Proteomes" id="UP000006729">
    <property type="component" value="Chromosome 5"/>
</dbReference>
<sequence>MQQAKLFLTVYGCCALADSAGFNRNICTSAHWSEVTALLIS</sequence>
<name>A0A3N7G7Z5_POPTR</name>
<proteinExistence type="predicted"/>
<keyword evidence="2" id="KW-1185">Reference proteome</keyword>
<dbReference type="EMBL" id="CM009294">
    <property type="protein sequence ID" value="RQO89988.1"/>
    <property type="molecule type" value="Genomic_DNA"/>
</dbReference>
<evidence type="ECO:0000313" key="2">
    <source>
        <dbReference type="Proteomes" id="UP000006729"/>
    </source>
</evidence>
<reference evidence="1 2" key="1">
    <citation type="journal article" date="2006" name="Science">
        <title>The genome of black cottonwood, Populus trichocarpa (Torr. &amp; Gray).</title>
        <authorList>
            <person name="Tuskan G.A."/>
            <person name="Difazio S."/>
            <person name="Jansson S."/>
            <person name="Bohlmann J."/>
            <person name="Grigoriev I."/>
            <person name="Hellsten U."/>
            <person name="Putnam N."/>
            <person name="Ralph S."/>
            <person name="Rombauts S."/>
            <person name="Salamov A."/>
            <person name="Schein J."/>
            <person name="Sterck L."/>
            <person name="Aerts A."/>
            <person name="Bhalerao R.R."/>
            <person name="Bhalerao R.P."/>
            <person name="Blaudez D."/>
            <person name="Boerjan W."/>
            <person name="Brun A."/>
            <person name="Brunner A."/>
            <person name="Busov V."/>
            <person name="Campbell M."/>
            <person name="Carlson J."/>
            <person name="Chalot M."/>
            <person name="Chapman J."/>
            <person name="Chen G.L."/>
            <person name="Cooper D."/>
            <person name="Coutinho P.M."/>
            <person name="Couturier J."/>
            <person name="Covert S."/>
            <person name="Cronk Q."/>
            <person name="Cunningham R."/>
            <person name="Davis J."/>
            <person name="Degroeve S."/>
            <person name="Dejardin A."/>
            <person name="Depamphilis C."/>
            <person name="Detter J."/>
            <person name="Dirks B."/>
            <person name="Dubchak I."/>
            <person name="Duplessis S."/>
            <person name="Ehlting J."/>
            <person name="Ellis B."/>
            <person name="Gendler K."/>
            <person name="Goodstein D."/>
            <person name="Gribskov M."/>
            <person name="Grimwood J."/>
            <person name="Groover A."/>
            <person name="Gunter L."/>
            <person name="Hamberger B."/>
            <person name="Heinze B."/>
            <person name="Helariutta Y."/>
            <person name="Henrissat B."/>
            <person name="Holligan D."/>
            <person name="Holt R."/>
            <person name="Huang W."/>
            <person name="Islam-Faridi N."/>
            <person name="Jones S."/>
            <person name="Jones-Rhoades M."/>
            <person name="Jorgensen R."/>
            <person name="Joshi C."/>
            <person name="Kangasjarvi J."/>
            <person name="Karlsson J."/>
            <person name="Kelleher C."/>
            <person name="Kirkpatrick R."/>
            <person name="Kirst M."/>
            <person name="Kohler A."/>
            <person name="Kalluri U."/>
            <person name="Larimer F."/>
            <person name="Leebens-Mack J."/>
            <person name="Leple J.C."/>
            <person name="Locascio P."/>
            <person name="Lou Y."/>
            <person name="Lucas S."/>
            <person name="Martin F."/>
            <person name="Montanini B."/>
            <person name="Napoli C."/>
            <person name="Nelson D.R."/>
            <person name="Nelson C."/>
            <person name="Nieminen K."/>
            <person name="Nilsson O."/>
            <person name="Pereda V."/>
            <person name="Peter G."/>
            <person name="Philippe R."/>
            <person name="Pilate G."/>
            <person name="Poliakov A."/>
            <person name="Razumovskaya J."/>
            <person name="Richardson P."/>
            <person name="Rinaldi C."/>
            <person name="Ritland K."/>
            <person name="Rouze P."/>
            <person name="Ryaboy D."/>
            <person name="Schmutz J."/>
            <person name="Schrader J."/>
            <person name="Segerman B."/>
            <person name="Shin H."/>
            <person name="Siddiqui A."/>
            <person name="Sterky F."/>
            <person name="Terry A."/>
            <person name="Tsai C.J."/>
            <person name="Uberbacher E."/>
            <person name="Unneberg P."/>
            <person name="Vahala J."/>
            <person name="Wall K."/>
            <person name="Wessler S."/>
            <person name="Yang G."/>
            <person name="Yin T."/>
            <person name="Douglas C."/>
            <person name="Marra M."/>
            <person name="Sandberg G."/>
            <person name="Van de Peer Y."/>
            <person name="Rokhsar D."/>
        </authorList>
    </citation>
    <scope>NUCLEOTIDE SEQUENCE [LARGE SCALE GENOMIC DNA]</scope>
    <source>
        <strain evidence="2">cv. Nisqually</strain>
    </source>
</reference>
<dbReference type="AlphaFoldDB" id="A0A3N7G7Z5"/>
<protein>
    <submittedName>
        <fullName evidence="1">Uncharacterized protein</fullName>
    </submittedName>
</protein>
<accession>A0A3N7G7Z5</accession>
<gene>
    <name evidence="1" type="ORF">POPTR_005G041750</name>
</gene>
<dbReference type="InParanoid" id="A0A3N7G7Z5"/>
<organism evidence="1 2">
    <name type="scientific">Populus trichocarpa</name>
    <name type="common">Western balsam poplar</name>
    <name type="synonym">Populus balsamifera subsp. trichocarpa</name>
    <dbReference type="NCBI Taxonomy" id="3694"/>
    <lineage>
        <taxon>Eukaryota</taxon>
        <taxon>Viridiplantae</taxon>
        <taxon>Streptophyta</taxon>
        <taxon>Embryophyta</taxon>
        <taxon>Tracheophyta</taxon>
        <taxon>Spermatophyta</taxon>
        <taxon>Magnoliopsida</taxon>
        <taxon>eudicotyledons</taxon>
        <taxon>Gunneridae</taxon>
        <taxon>Pentapetalae</taxon>
        <taxon>rosids</taxon>
        <taxon>fabids</taxon>
        <taxon>Malpighiales</taxon>
        <taxon>Salicaceae</taxon>
        <taxon>Saliceae</taxon>
        <taxon>Populus</taxon>
    </lineage>
</organism>